<dbReference type="NCBIfam" id="TIGR02595">
    <property type="entry name" value="PEP_CTERM"/>
    <property type="match status" value="1"/>
</dbReference>
<dbReference type="InterPro" id="IPR049804">
    <property type="entry name" value="Choice_anch_L"/>
</dbReference>
<dbReference type="NCBIfam" id="NF038133">
    <property type="entry name" value="choice_anch_L"/>
    <property type="match status" value="1"/>
</dbReference>
<dbReference type="EMBL" id="CP098611">
    <property type="protein sequence ID" value="USR89848.1"/>
    <property type="molecule type" value="Genomic_DNA"/>
</dbReference>
<name>A0ABY5AKW8_9CYAN</name>
<proteinExistence type="predicted"/>
<reference evidence="1" key="1">
    <citation type="submission" date="2022-06" db="EMBL/GenBank/DDBJ databases">
        <title>Genome sequence of Phormidium yuhuli AB48 isolated from an industrial photobioreactor environment.</title>
        <authorList>
            <person name="Qiu Y."/>
            <person name="Noonan A.J.C."/>
            <person name="Dofher K."/>
            <person name="Koch M."/>
            <person name="Kieft B."/>
            <person name="Lin X."/>
            <person name="Ziels R.M."/>
            <person name="Hallam S.J."/>
        </authorList>
    </citation>
    <scope>NUCLEOTIDE SEQUENCE</scope>
    <source>
        <strain evidence="1">AB48</strain>
    </source>
</reference>
<dbReference type="Proteomes" id="UP001056708">
    <property type="component" value="Chromosome"/>
</dbReference>
<evidence type="ECO:0000313" key="2">
    <source>
        <dbReference type="Proteomes" id="UP001056708"/>
    </source>
</evidence>
<dbReference type="InterPro" id="IPR013424">
    <property type="entry name" value="Ice-binding_C"/>
</dbReference>
<evidence type="ECO:0000313" key="1">
    <source>
        <dbReference type="EMBL" id="USR89848.1"/>
    </source>
</evidence>
<sequence>MALTTVGLATPAAAFTVSQNNDGKALLEVLLGNSQGLHDFSVNLQGHGDAFGIFNNDPFGLGAGIVLSTGKVEELPGLNESVYDLNTDFHMPGSQPGTFDLAQLDLHFYADDTVDRLFFDYVFGSEEFLEFAGSPWNDSFELLLNGVNLAQLSDGQEVNINNLAYSPTGPFHPDYIDNPVGSNTPVRLNGYTRTLTFEGRLQQNAMNTLSIRIQDVADGELDSAVFLKAGTLGTVTPATPPAEQVPEPNVILGLLMLSGMAIAGKRQQGHQDLNP</sequence>
<protein>
    <submittedName>
        <fullName evidence="1">Choice-of-anchor L domain-containing protein</fullName>
    </submittedName>
</protein>
<gene>
    <name evidence="1" type="ORF">NEA10_13380</name>
</gene>
<accession>A0ABY5AKW8</accession>
<keyword evidence="2" id="KW-1185">Reference proteome</keyword>
<organism evidence="1 2">
    <name type="scientific">Phormidium yuhuli AB48</name>
    <dbReference type="NCBI Taxonomy" id="2940671"/>
    <lineage>
        <taxon>Bacteria</taxon>
        <taxon>Bacillati</taxon>
        <taxon>Cyanobacteriota</taxon>
        <taxon>Cyanophyceae</taxon>
        <taxon>Oscillatoriophycideae</taxon>
        <taxon>Oscillatoriales</taxon>
        <taxon>Oscillatoriaceae</taxon>
        <taxon>Phormidium</taxon>
        <taxon>Phormidium yuhuli</taxon>
    </lineage>
</organism>